<organism evidence="1 2">
    <name type="scientific">Pseudomonas helmanticensis</name>
    <dbReference type="NCBI Taxonomy" id="1471381"/>
    <lineage>
        <taxon>Bacteria</taxon>
        <taxon>Pseudomonadati</taxon>
        <taxon>Pseudomonadota</taxon>
        <taxon>Gammaproteobacteria</taxon>
        <taxon>Pseudomonadales</taxon>
        <taxon>Pseudomonadaceae</taxon>
        <taxon>Pseudomonas</taxon>
    </lineage>
</organism>
<gene>
    <name evidence="1" type="ORF">SAMN04488483_2764</name>
</gene>
<evidence type="ECO:0000313" key="1">
    <source>
        <dbReference type="EMBL" id="SMQ26115.1"/>
    </source>
</evidence>
<protein>
    <submittedName>
        <fullName evidence="1">Uncharacterized protein</fullName>
    </submittedName>
</protein>
<sequence length="234" mass="24410">MDYPKSLPGTGLVNGRFVDENPLTGAIGSLIPAQWGNAVTEEVLNVIQSAGLAADEQDNAQLKSAIEQKITQSVVPVASVQDAEQGTDNVKRMTPLRVFQAIAKRVVQASESIAGVAKTATQAQTDGGADNTTIVTPKTLRFGFSASLTTNGYIVFPTWLGGFIIQWVGISTLGIQGAYSSFALAFPNTCLAVFPSTLNGSAPGSVSLGAKTQTGFTLYSELLPCGFCAIAFGR</sequence>
<dbReference type="Proteomes" id="UP001158048">
    <property type="component" value="Unassembled WGS sequence"/>
</dbReference>
<accession>A0ACD2U689</accession>
<keyword evidence="2" id="KW-1185">Reference proteome</keyword>
<reference evidence="1" key="1">
    <citation type="submission" date="2017-05" db="EMBL/GenBank/DDBJ databases">
        <authorList>
            <person name="Varghese N."/>
            <person name="Submissions S."/>
        </authorList>
    </citation>
    <scope>NUCLEOTIDE SEQUENCE</scope>
    <source>
        <strain evidence="1">LMG 28168</strain>
    </source>
</reference>
<evidence type="ECO:0000313" key="2">
    <source>
        <dbReference type="Proteomes" id="UP001158048"/>
    </source>
</evidence>
<proteinExistence type="predicted"/>
<comment type="caution">
    <text evidence="1">The sequence shown here is derived from an EMBL/GenBank/DDBJ whole genome shotgun (WGS) entry which is preliminary data.</text>
</comment>
<dbReference type="EMBL" id="FXUY01000001">
    <property type="protein sequence ID" value="SMQ26115.1"/>
    <property type="molecule type" value="Genomic_DNA"/>
</dbReference>
<name>A0ACD2U689_9PSED</name>